<keyword evidence="1" id="KW-0732">Signal</keyword>
<feature type="domain" description="PepSY" evidence="2">
    <location>
        <begin position="38"/>
        <end position="93"/>
    </location>
</feature>
<keyword evidence="4" id="KW-1185">Reference proteome</keyword>
<dbReference type="RefSeq" id="WP_173765833.1">
    <property type="nucleotide sequence ID" value="NZ_CP048836.1"/>
</dbReference>
<evidence type="ECO:0000313" key="4">
    <source>
        <dbReference type="Proteomes" id="UP000501991"/>
    </source>
</evidence>
<organism evidence="3 4">
    <name type="scientific">Nitrogeniibacter mangrovi</name>
    <dbReference type="NCBI Taxonomy" id="2016596"/>
    <lineage>
        <taxon>Bacteria</taxon>
        <taxon>Pseudomonadati</taxon>
        <taxon>Pseudomonadota</taxon>
        <taxon>Betaproteobacteria</taxon>
        <taxon>Rhodocyclales</taxon>
        <taxon>Zoogloeaceae</taxon>
        <taxon>Nitrogeniibacter</taxon>
    </lineage>
</organism>
<feature type="signal peptide" evidence="1">
    <location>
        <begin position="1"/>
        <end position="22"/>
    </location>
</feature>
<gene>
    <name evidence="3" type="ORF">G3580_12060</name>
</gene>
<sequence>MKPLITCLSIATLACGAVTAHAASEFRNDALTGPAPSVSITQAIAAAEAHLGGTARNAQYEKTARGWAYDVEIAKGDTVYDVAVDPHTGAVVRSTRDTADCDDADDDVD</sequence>
<evidence type="ECO:0000259" key="2">
    <source>
        <dbReference type="Pfam" id="PF03413"/>
    </source>
</evidence>
<reference evidence="3 4" key="1">
    <citation type="submission" date="2020-02" db="EMBL/GenBank/DDBJ databases">
        <title>Nitrogenibacter mangrovi gen. nov., sp. nov. isolated from mangrove sediment, a denitrifying betaproteobacterium.</title>
        <authorList>
            <person name="Liao H."/>
            <person name="Tian Y."/>
        </authorList>
    </citation>
    <scope>NUCLEOTIDE SEQUENCE [LARGE SCALE GENOMIC DNA]</scope>
    <source>
        <strain evidence="3 4">M9-3-2</strain>
    </source>
</reference>
<evidence type="ECO:0000313" key="3">
    <source>
        <dbReference type="EMBL" id="QID18305.1"/>
    </source>
</evidence>
<name>A0A6C1B681_9RHOO</name>
<dbReference type="KEGG" id="azq:G3580_12060"/>
<dbReference type="InterPro" id="IPR025711">
    <property type="entry name" value="PepSY"/>
</dbReference>
<proteinExistence type="predicted"/>
<dbReference type="EMBL" id="CP048836">
    <property type="protein sequence ID" value="QID18305.1"/>
    <property type="molecule type" value="Genomic_DNA"/>
</dbReference>
<accession>A0A6C1B681</accession>
<dbReference type="Pfam" id="PF03413">
    <property type="entry name" value="PepSY"/>
    <property type="match status" value="1"/>
</dbReference>
<dbReference type="PROSITE" id="PS51257">
    <property type="entry name" value="PROKAR_LIPOPROTEIN"/>
    <property type="match status" value="1"/>
</dbReference>
<dbReference type="Gene3D" id="3.10.450.40">
    <property type="match status" value="1"/>
</dbReference>
<evidence type="ECO:0000256" key="1">
    <source>
        <dbReference type="SAM" id="SignalP"/>
    </source>
</evidence>
<dbReference type="Proteomes" id="UP000501991">
    <property type="component" value="Chromosome"/>
</dbReference>
<protein>
    <submittedName>
        <fullName evidence="3">PepSY domain-containing protein</fullName>
    </submittedName>
</protein>
<dbReference type="AlphaFoldDB" id="A0A6C1B681"/>
<feature type="chain" id="PRO_5025432461" evidence="1">
    <location>
        <begin position="23"/>
        <end position="109"/>
    </location>
</feature>